<protein>
    <recommendedName>
        <fullName evidence="3">Deoxynucleotide monophosphate kinase</fullName>
    </recommendedName>
</protein>
<accession>A0ABS1D9Y7</accession>
<dbReference type="EMBL" id="NRRL01000001">
    <property type="protein sequence ID" value="MBK1666711.1"/>
    <property type="molecule type" value="Genomic_DNA"/>
</dbReference>
<dbReference type="RefSeq" id="WP_200338766.1">
    <property type="nucleotide sequence ID" value="NZ_NRRL01000001.1"/>
</dbReference>
<comment type="caution">
    <text evidence="1">The sequence shown here is derived from an EMBL/GenBank/DDBJ whole genome shotgun (WGS) entry which is preliminary data.</text>
</comment>
<organism evidence="1 2">
    <name type="scientific">Rhodovibrio sodomensis</name>
    <dbReference type="NCBI Taxonomy" id="1088"/>
    <lineage>
        <taxon>Bacteria</taxon>
        <taxon>Pseudomonadati</taxon>
        <taxon>Pseudomonadota</taxon>
        <taxon>Alphaproteobacteria</taxon>
        <taxon>Rhodospirillales</taxon>
        <taxon>Rhodovibrionaceae</taxon>
        <taxon>Rhodovibrio</taxon>
    </lineage>
</organism>
<evidence type="ECO:0000313" key="2">
    <source>
        <dbReference type="Proteomes" id="UP001296873"/>
    </source>
</evidence>
<keyword evidence="2" id="KW-1185">Reference proteome</keyword>
<reference evidence="1 2" key="1">
    <citation type="journal article" date="2020" name="Microorganisms">
        <title>Osmotic Adaptation and Compatible Solute Biosynthesis of Phototrophic Bacteria as Revealed from Genome Analyses.</title>
        <authorList>
            <person name="Imhoff J.F."/>
            <person name="Rahn T."/>
            <person name="Kunzel S."/>
            <person name="Keller A."/>
            <person name="Neulinger S.C."/>
        </authorList>
    </citation>
    <scope>NUCLEOTIDE SEQUENCE [LARGE SCALE GENOMIC DNA]</scope>
    <source>
        <strain evidence="1 2">DSM 9895</strain>
    </source>
</reference>
<gene>
    <name evidence="1" type="ORF">CKO28_01455</name>
</gene>
<evidence type="ECO:0008006" key="3">
    <source>
        <dbReference type="Google" id="ProtNLM"/>
    </source>
</evidence>
<sequence>MTAVTVPPYVALCGYPESGKSAVQDIIHERYGILPADDGWPLRAACIELYSLTRRHVTTQEGKVEQVELPEETREVRYLLGEIGNAVERLHGMDFIPWAAIRAAERPYWERARAAVEAAARASGTPVSDALVSTEFKKIVPIFSFGSVRRQQGRLYKQHGGVVVEVRRPGKSARYDFDRYDPALADYVIENDTPGIEALTAKTLAIFDELYQPLDASDRTTPMIAA</sequence>
<name>A0ABS1D9Y7_9PROT</name>
<dbReference type="Proteomes" id="UP001296873">
    <property type="component" value="Unassembled WGS sequence"/>
</dbReference>
<evidence type="ECO:0000313" key="1">
    <source>
        <dbReference type="EMBL" id="MBK1666711.1"/>
    </source>
</evidence>
<proteinExistence type="predicted"/>